<accession>A0A9X4MRV6</accession>
<comment type="caution">
    <text evidence="1">The sequence shown here is derived from an EMBL/GenBank/DDBJ whole genome shotgun (WGS) entry which is preliminary data.</text>
</comment>
<proteinExistence type="predicted"/>
<reference evidence="1" key="1">
    <citation type="submission" date="2022-07" db="EMBL/GenBank/DDBJ databases">
        <title>Whole Genome Sequencing of Streptococcus suis.</title>
        <authorList>
            <person name="Dai X."/>
            <person name="Huang J."/>
            <person name="Wang L."/>
        </authorList>
    </citation>
    <scope>NUCLEOTIDE SEQUENCE</scope>
    <source>
        <strain evidence="1">HDJ11</strain>
    </source>
</reference>
<dbReference type="AlphaFoldDB" id="A0A9X4MRV6"/>
<gene>
    <name evidence="1" type="ORF">NOL11_06780</name>
</gene>
<evidence type="ECO:0000313" key="1">
    <source>
        <dbReference type="EMBL" id="MDG4516668.1"/>
    </source>
</evidence>
<organism evidence="1 2">
    <name type="scientific">Streptococcus suis</name>
    <dbReference type="NCBI Taxonomy" id="1307"/>
    <lineage>
        <taxon>Bacteria</taxon>
        <taxon>Bacillati</taxon>
        <taxon>Bacillota</taxon>
        <taxon>Bacilli</taxon>
        <taxon>Lactobacillales</taxon>
        <taxon>Streptococcaceae</taxon>
        <taxon>Streptococcus</taxon>
    </lineage>
</organism>
<sequence>MASQSGFSLSDVLEADFETLLSILSAKTEEKEEVMSMEMFMNQCSIK</sequence>
<dbReference type="EMBL" id="JANFMI010000023">
    <property type="protein sequence ID" value="MDG4516668.1"/>
    <property type="molecule type" value="Genomic_DNA"/>
</dbReference>
<dbReference type="Proteomes" id="UP001152877">
    <property type="component" value="Unassembled WGS sequence"/>
</dbReference>
<protein>
    <submittedName>
        <fullName evidence="1">Uncharacterized protein</fullName>
    </submittedName>
</protein>
<evidence type="ECO:0000313" key="2">
    <source>
        <dbReference type="Proteomes" id="UP001152877"/>
    </source>
</evidence>
<name>A0A9X4MRV6_STRSU</name>
<dbReference type="RefSeq" id="WP_153308616.1">
    <property type="nucleotide sequence ID" value="NZ_CECW01000122.1"/>
</dbReference>